<evidence type="ECO:0000313" key="2">
    <source>
        <dbReference type="EMBL" id="KAK0050025.1"/>
    </source>
</evidence>
<reference evidence="2" key="1">
    <citation type="journal article" date="2023" name="PLoS Negl. Trop. Dis.">
        <title>A genome sequence for Biomphalaria pfeifferi, the major vector snail for the human-infecting parasite Schistosoma mansoni.</title>
        <authorList>
            <person name="Bu L."/>
            <person name="Lu L."/>
            <person name="Laidemitt M.R."/>
            <person name="Zhang S.M."/>
            <person name="Mutuku M."/>
            <person name="Mkoji G."/>
            <person name="Steinauer M."/>
            <person name="Loker E.S."/>
        </authorList>
    </citation>
    <scope>NUCLEOTIDE SEQUENCE</scope>
    <source>
        <strain evidence="2">KasaAsao</strain>
    </source>
</reference>
<reference evidence="2" key="2">
    <citation type="submission" date="2023-04" db="EMBL/GenBank/DDBJ databases">
        <authorList>
            <person name="Bu L."/>
            <person name="Lu L."/>
            <person name="Laidemitt M.R."/>
            <person name="Zhang S.M."/>
            <person name="Mutuku M."/>
            <person name="Mkoji G."/>
            <person name="Steinauer M."/>
            <person name="Loker E.S."/>
        </authorList>
    </citation>
    <scope>NUCLEOTIDE SEQUENCE</scope>
    <source>
        <strain evidence="2">KasaAsao</strain>
        <tissue evidence="2">Whole Snail</tissue>
    </source>
</reference>
<dbReference type="EMBL" id="JASAOG010000119">
    <property type="protein sequence ID" value="KAK0050025.1"/>
    <property type="molecule type" value="Genomic_DNA"/>
</dbReference>
<sequence length="190" mass="21548">MLLLSLCVCVTLVGLANAVCAETSWWYSFDSSGQSKCDETDYYVKGLERNSHRDDDQILYLEGVQCCSAPSQWSNSELRVVYADWTHTLDSLDQWANCPQGFFLQGLQRSTTGWPWYAGYLHNIENGRCAKPANHPLYYGHCYIKDIDFSSSGMFSCPDDYYITGLYKGNCDKLHCIDKLYCCKMAAGPE</sequence>
<organism evidence="2 3">
    <name type="scientific">Biomphalaria pfeifferi</name>
    <name type="common">Bloodfluke planorb</name>
    <name type="synonym">Freshwater snail</name>
    <dbReference type="NCBI Taxonomy" id="112525"/>
    <lineage>
        <taxon>Eukaryota</taxon>
        <taxon>Metazoa</taxon>
        <taxon>Spiralia</taxon>
        <taxon>Lophotrochozoa</taxon>
        <taxon>Mollusca</taxon>
        <taxon>Gastropoda</taxon>
        <taxon>Heterobranchia</taxon>
        <taxon>Euthyneura</taxon>
        <taxon>Panpulmonata</taxon>
        <taxon>Hygrophila</taxon>
        <taxon>Lymnaeoidea</taxon>
        <taxon>Planorbidae</taxon>
        <taxon>Biomphalaria</taxon>
    </lineage>
</organism>
<feature type="chain" id="PRO_5042106000" evidence="1">
    <location>
        <begin position="19"/>
        <end position="190"/>
    </location>
</feature>
<evidence type="ECO:0000313" key="3">
    <source>
        <dbReference type="Proteomes" id="UP001233172"/>
    </source>
</evidence>
<feature type="signal peptide" evidence="1">
    <location>
        <begin position="1"/>
        <end position="18"/>
    </location>
</feature>
<evidence type="ECO:0000256" key="1">
    <source>
        <dbReference type="SAM" id="SignalP"/>
    </source>
</evidence>
<comment type="caution">
    <text evidence="2">The sequence shown here is derived from an EMBL/GenBank/DDBJ whole genome shotgun (WGS) entry which is preliminary data.</text>
</comment>
<accession>A0AAD8BAZ2</accession>
<keyword evidence="1" id="KW-0732">Signal</keyword>
<dbReference type="Proteomes" id="UP001233172">
    <property type="component" value="Unassembled WGS sequence"/>
</dbReference>
<dbReference type="AlphaFoldDB" id="A0AAD8BAZ2"/>
<gene>
    <name evidence="2" type="ORF">Bpfe_020576</name>
</gene>
<proteinExistence type="predicted"/>
<protein>
    <submittedName>
        <fullName evidence="2">Physalysin</fullName>
    </submittedName>
</protein>
<name>A0AAD8BAZ2_BIOPF</name>
<keyword evidence="3" id="KW-1185">Reference proteome</keyword>